<feature type="domain" description="ABC transporter" evidence="11">
    <location>
        <begin position="3"/>
        <end position="221"/>
    </location>
</feature>
<keyword evidence="7" id="KW-0472">Membrane</keyword>
<evidence type="ECO:0000256" key="7">
    <source>
        <dbReference type="ARBA" id="ARBA00023136"/>
    </source>
</evidence>
<dbReference type="PROSITE" id="PS50893">
    <property type="entry name" value="ABC_TRANSPORTER_2"/>
    <property type="match status" value="1"/>
</dbReference>
<proteinExistence type="inferred from homology"/>
<dbReference type="PANTHER" id="PTHR24220">
    <property type="entry name" value="IMPORT ATP-BINDING PROTEIN"/>
    <property type="match status" value="1"/>
</dbReference>
<dbReference type="InterPro" id="IPR027417">
    <property type="entry name" value="P-loop_NTPase"/>
</dbReference>
<dbReference type="GO" id="GO:0005524">
    <property type="term" value="F:ATP binding"/>
    <property type="evidence" value="ECO:0007669"/>
    <property type="project" value="UniProtKB-KW"/>
</dbReference>
<dbReference type="InterPro" id="IPR003439">
    <property type="entry name" value="ABC_transporter-like_ATP-bd"/>
</dbReference>
<evidence type="ECO:0000256" key="9">
    <source>
        <dbReference type="ARBA" id="ARBA00024432"/>
    </source>
</evidence>
<evidence type="ECO:0000256" key="6">
    <source>
        <dbReference type="ARBA" id="ARBA00022840"/>
    </source>
</evidence>
<evidence type="ECO:0000256" key="2">
    <source>
        <dbReference type="ARBA" id="ARBA00011131"/>
    </source>
</evidence>
<evidence type="ECO:0000256" key="10">
    <source>
        <dbReference type="ARBA" id="ARBA00024721"/>
    </source>
</evidence>
<keyword evidence="6 12" id="KW-0067">ATP-binding</keyword>
<dbReference type="GO" id="GO:0022857">
    <property type="term" value="F:transmembrane transporter activity"/>
    <property type="evidence" value="ECO:0007669"/>
    <property type="project" value="TreeGrafter"/>
</dbReference>
<dbReference type="OrthoDB" id="3176024at2"/>
<evidence type="ECO:0000256" key="5">
    <source>
        <dbReference type="ARBA" id="ARBA00022741"/>
    </source>
</evidence>
<reference evidence="12 13" key="1">
    <citation type="submission" date="2016-11" db="EMBL/GenBank/DDBJ databases">
        <title>Actinomyces gypaetusis sp. nov. isolated from the vulture Gypaetus barbatus in Qinghai Tibet Plateau China.</title>
        <authorList>
            <person name="Meng X."/>
        </authorList>
    </citation>
    <scope>NUCLEOTIDE SEQUENCE [LARGE SCALE GENOMIC DNA]</scope>
    <source>
        <strain evidence="12 13">VUL4_2</strain>
    </source>
</reference>
<comment type="subcellular location">
    <subcellularLocation>
        <location evidence="1">Cell membrane</location>
        <topology evidence="1">Peripheral membrane protein</topology>
    </subcellularLocation>
</comment>
<evidence type="ECO:0000256" key="4">
    <source>
        <dbReference type="ARBA" id="ARBA00022475"/>
    </source>
</evidence>
<dbReference type="EMBL" id="MQSV01000005">
    <property type="protein sequence ID" value="OKL46678.1"/>
    <property type="molecule type" value="Genomic_DNA"/>
</dbReference>
<dbReference type="GO" id="GO:0005886">
    <property type="term" value="C:plasma membrane"/>
    <property type="evidence" value="ECO:0007669"/>
    <property type="project" value="UniProtKB-SubCell"/>
</dbReference>
<accession>A0A1Q5PKD1</accession>
<dbReference type="InterPro" id="IPR015854">
    <property type="entry name" value="ABC_transpr_LolD-like"/>
</dbReference>
<evidence type="ECO:0000256" key="3">
    <source>
        <dbReference type="ARBA" id="ARBA00022448"/>
    </source>
</evidence>
<evidence type="ECO:0000259" key="11">
    <source>
        <dbReference type="PROSITE" id="PS50893"/>
    </source>
</evidence>
<dbReference type="InterPro" id="IPR017911">
    <property type="entry name" value="MacB-like_ATP-bd"/>
</dbReference>
<protein>
    <recommendedName>
        <fullName evidence="9">Putative hemin import ATP-binding protein HrtA</fullName>
    </recommendedName>
</protein>
<dbReference type="InterPro" id="IPR017871">
    <property type="entry name" value="ABC_transporter-like_CS"/>
</dbReference>
<evidence type="ECO:0000256" key="8">
    <source>
        <dbReference type="ARBA" id="ARBA00024359"/>
    </source>
</evidence>
<dbReference type="SMART" id="SM00382">
    <property type="entry name" value="AAA"/>
    <property type="match status" value="1"/>
</dbReference>
<sequence length="222" mass="24357">MKGIYKDFTQGDETIHALKPTDFTARKGEFIALIGPSGSGKSTMLTIIGGLQTPTGGTIKVGGRDLSELSDKQRAKARLDEIGFILQSANLVPFLTVNEQLDLYDRVAKTKNQPGHTQKDRDELFESLGILKLKNKYKSDLSGGEKQRAAIARALYATPSVILADEPTAALDSKKAFAVAELLREQAKVHDTCIIMVTHDERLIDHVDAVYRMEDGELTKAK</sequence>
<keyword evidence="13" id="KW-1185">Reference proteome</keyword>
<keyword evidence="5" id="KW-0547">Nucleotide-binding</keyword>
<dbReference type="Proteomes" id="UP000186785">
    <property type="component" value="Unassembled WGS sequence"/>
</dbReference>
<dbReference type="InterPro" id="IPR003593">
    <property type="entry name" value="AAA+_ATPase"/>
</dbReference>
<dbReference type="Pfam" id="PF00005">
    <property type="entry name" value="ABC_tran"/>
    <property type="match status" value="1"/>
</dbReference>
<dbReference type="SUPFAM" id="SSF52540">
    <property type="entry name" value="P-loop containing nucleoside triphosphate hydrolases"/>
    <property type="match status" value="1"/>
</dbReference>
<keyword evidence="3" id="KW-0813">Transport</keyword>
<dbReference type="PANTHER" id="PTHR24220:SF666">
    <property type="entry name" value="HEMIN IMPORT ATP-BINDING PROTEIN HRTA-RELATED"/>
    <property type="match status" value="1"/>
</dbReference>
<dbReference type="CDD" id="cd03255">
    <property type="entry name" value="ABC_MJ0796_LolCDE_FtsE"/>
    <property type="match status" value="1"/>
</dbReference>
<comment type="similarity">
    <text evidence="8">Belongs to the ABC transporter superfamily. HrtA family.</text>
</comment>
<evidence type="ECO:0000256" key="1">
    <source>
        <dbReference type="ARBA" id="ARBA00004202"/>
    </source>
</evidence>
<dbReference type="AlphaFoldDB" id="A0A1Q5PKD1"/>
<dbReference type="Gene3D" id="3.40.50.300">
    <property type="entry name" value="P-loop containing nucleotide triphosphate hydrolases"/>
    <property type="match status" value="1"/>
</dbReference>
<comment type="subunit">
    <text evidence="2">The complex is composed of two ATP-binding proteins (HrtA), two transmembrane proteins (HrtB) and a solute-binding protein.</text>
</comment>
<evidence type="ECO:0000313" key="12">
    <source>
        <dbReference type="EMBL" id="OKL46678.1"/>
    </source>
</evidence>
<organism evidence="12 13">
    <name type="scientific">Boudabousia liubingyangii</name>
    <dbReference type="NCBI Taxonomy" id="1921764"/>
    <lineage>
        <taxon>Bacteria</taxon>
        <taxon>Bacillati</taxon>
        <taxon>Actinomycetota</taxon>
        <taxon>Actinomycetes</taxon>
        <taxon>Actinomycetales</taxon>
        <taxon>Actinomycetaceae</taxon>
        <taxon>Boudabousia</taxon>
    </lineage>
</organism>
<dbReference type="PROSITE" id="PS00211">
    <property type="entry name" value="ABC_TRANSPORTER_1"/>
    <property type="match status" value="1"/>
</dbReference>
<comment type="caution">
    <text evidence="12">The sequence shown here is derived from an EMBL/GenBank/DDBJ whole genome shotgun (WGS) entry which is preliminary data.</text>
</comment>
<dbReference type="STRING" id="1921764.BSR28_05000"/>
<evidence type="ECO:0000313" key="13">
    <source>
        <dbReference type="Proteomes" id="UP000186785"/>
    </source>
</evidence>
<name>A0A1Q5PKD1_9ACTO</name>
<comment type="function">
    <text evidence="10">Part of the ABC transporter complex hrt involved in hemin import. Responsible for energy coupling to the transport system.</text>
</comment>
<keyword evidence="4" id="KW-1003">Cell membrane</keyword>
<gene>
    <name evidence="12" type="ORF">BSR29_07265</name>
</gene>
<dbReference type="GO" id="GO:0016887">
    <property type="term" value="F:ATP hydrolysis activity"/>
    <property type="evidence" value="ECO:0007669"/>
    <property type="project" value="InterPro"/>
</dbReference>